<dbReference type="EMBL" id="JAKROA010000003">
    <property type="protein sequence ID" value="KAL5108504.1"/>
    <property type="molecule type" value="Genomic_DNA"/>
</dbReference>
<protein>
    <submittedName>
        <fullName evidence="1">Uncharacterized protein</fullName>
    </submittedName>
</protein>
<organism evidence="1 2">
    <name type="scientific">Taenia crassiceps</name>
    <dbReference type="NCBI Taxonomy" id="6207"/>
    <lineage>
        <taxon>Eukaryota</taxon>
        <taxon>Metazoa</taxon>
        <taxon>Spiralia</taxon>
        <taxon>Lophotrochozoa</taxon>
        <taxon>Platyhelminthes</taxon>
        <taxon>Cestoda</taxon>
        <taxon>Eucestoda</taxon>
        <taxon>Cyclophyllidea</taxon>
        <taxon>Taeniidae</taxon>
        <taxon>Taenia</taxon>
    </lineage>
</organism>
<evidence type="ECO:0000313" key="2">
    <source>
        <dbReference type="Proteomes" id="UP001651158"/>
    </source>
</evidence>
<comment type="caution">
    <text evidence="1">The sequence shown here is derived from an EMBL/GenBank/DDBJ whole genome shotgun (WGS) entry which is preliminary data.</text>
</comment>
<proteinExistence type="predicted"/>
<gene>
    <name evidence="1" type="ORF">TcWFU_001573</name>
</gene>
<evidence type="ECO:0000313" key="1">
    <source>
        <dbReference type="EMBL" id="KAL5108504.1"/>
    </source>
</evidence>
<reference evidence="1 2" key="1">
    <citation type="journal article" date="2022" name="Front. Cell. Infect. Microbiol.">
        <title>The Genomes of Two Strains of Taenia crassiceps the Animal Model for the Study of Human Cysticercosis.</title>
        <authorList>
            <person name="Bobes R.J."/>
            <person name="Estrada K."/>
            <person name="Rios-Valencia D.G."/>
            <person name="Calderon-Gallegos A."/>
            <person name="de la Torre P."/>
            <person name="Carrero J.C."/>
            <person name="Sanchez-Flores A."/>
            <person name="Laclette J.P."/>
        </authorList>
    </citation>
    <scope>NUCLEOTIDE SEQUENCE [LARGE SCALE GENOMIC DNA]</scope>
    <source>
        <strain evidence="1">WFUcys</strain>
    </source>
</reference>
<name>A0ABR4QGB7_9CEST</name>
<dbReference type="Proteomes" id="UP001651158">
    <property type="component" value="Unassembled WGS sequence"/>
</dbReference>
<accession>A0ABR4QGB7</accession>
<sequence>MTKSLVNSPVRFDLNRTWDFGSHALLSQDDINFLSCMLECQECRLRRVYHSLAARELSLRQNDLVMRPIQPRLYFHQISRLIKAILIATKKQLILYRSGRSLCSHTPPASCSRRRRRPRVERWICSTHATDVFRYMFYAADDSIYNLNLREVQSSRPAEWVGVIFPKGQSEFFMKGLTKFELASSVPRHRTSYAVPNFLPRSSGPASLTGFTFMLGIKNLNKSGNGKRMPKKDIRAANRRWNEGYKDVKTVRLEDGCGKKVRFPKHCPITRIYHLITYGTAMKLLREDRTWEFYGIDRIMGRLVEDEAGEEEADEAAAAAAYSEDGRSGNRSKDDEVKHLVGNALSTLSLETVANSADSVMETVHKRCRRKHREICNKSDQFTPSENVPSCGKSELLQITSLSSFHLGSVYLDDLSSFLFNWVCSSSSAKPNTSP</sequence>
<keyword evidence="2" id="KW-1185">Reference proteome</keyword>